<sequence length="49" mass="5349">VVGVCCRTEDPRTGSEIEDDLDTVRHTTLFSSHVSHGHLRSISLPTSCP</sequence>
<name>A0ABD0JD22_9CAEN</name>
<evidence type="ECO:0000313" key="2">
    <source>
        <dbReference type="Proteomes" id="UP001519460"/>
    </source>
</evidence>
<feature type="non-terminal residue" evidence="1">
    <location>
        <position position="49"/>
    </location>
</feature>
<dbReference type="AlphaFoldDB" id="A0ABD0JD22"/>
<gene>
    <name evidence="1" type="ORF">BaRGS_00035788</name>
</gene>
<protein>
    <recommendedName>
        <fullName evidence="3">Histone 4</fullName>
    </recommendedName>
</protein>
<proteinExistence type="predicted"/>
<evidence type="ECO:0008006" key="3">
    <source>
        <dbReference type="Google" id="ProtNLM"/>
    </source>
</evidence>
<accession>A0ABD0JD22</accession>
<feature type="non-terminal residue" evidence="1">
    <location>
        <position position="1"/>
    </location>
</feature>
<organism evidence="1 2">
    <name type="scientific">Batillaria attramentaria</name>
    <dbReference type="NCBI Taxonomy" id="370345"/>
    <lineage>
        <taxon>Eukaryota</taxon>
        <taxon>Metazoa</taxon>
        <taxon>Spiralia</taxon>
        <taxon>Lophotrochozoa</taxon>
        <taxon>Mollusca</taxon>
        <taxon>Gastropoda</taxon>
        <taxon>Caenogastropoda</taxon>
        <taxon>Sorbeoconcha</taxon>
        <taxon>Cerithioidea</taxon>
        <taxon>Batillariidae</taxon>
        <taxon>Batillaria</taxon>
    </lineage>
</organism>
<evidence type="ECO:0000313" key="1">
    <source>
        <dbReference type="EMBL" id="KAK7471560.1"/>
    </source>
</evidence>
<dbReference type="EMBL" id="JACVVK020000488">
    <property type="protein sequence ID" value="KAK7471560.1"/>
    <property type="molecule type" value="Genomic_DNA"/>
</dbReference>
<comment type="caution">
    <text evidence="1">The sequence shown here is derived from an EMBL/GenBank/DDBJ whole genome shotgun (WGS) entry which is preliminary data.</text>
</comment>
<reference evidence="1 2" key="1">
    <citation type="journal article" date="2023" name="Sci. Data">
        <title>Genome assembly of the Korean intertidal mud-creeper Batillaria attramentaria.</title>
        <authorList>
            <person name="Patra A.K."/>
            <person name="Ho P.T."/>
            <person name="Jun S."/>
            <person name="Lee S.J."/>
            <person name="Kim Y."/>
            <person name="Won Y.J."/>
        </authorList>
    </citation>
    <scope>NUCLEOTIDE SEQUENCE [LARGE SCALE GENOMIC DNA]</scope>
    <source>
        <strain evidence="1">Wonlab-2016</strain>
    </source>
</reference>
<dbReference type="Proteomes" id="UP001519460">
    <property type="component" value="Unassembled WGS sequence"/>
</dbReference>
<keyword evidence="2" id="KW-1185">Reference proteome</keyword>